<sequence>MDTFDKIMENSDDMITLQTDDGETVSFYVLEETKMNGETYLLVSDSKEEDGDCYLLRDKSKPEDPEASYEFVDDDGELDYMSKIFEELMSDLGVEIEK</sequence>
<evidence type="ECO:0000313" key="3">
    <source>
        <dbReference type="Proteomes" id="UP001203136"/>
    </source>
</evidence>
<dbReference type="GeneID" id="57970242"/>
<dbReference type="InterPro" id="IPR009711">
    <property type="entry name" value="UPF0473"/>
</dbReference>
<gene>
    <name evidence="1" type="ORF">K5I21_11920</name>
    <name evidence="2" type="ORF">PM006_08945</name>
</gene>
<reference evidence="1" key="1">
    <citation type="journal article" date="2022" name="Cell Host Microbe">
        <title>Colonization of the live biotherapeutic product VE303 and modulation of the microbiota and metabolites in healthy volunteers.</title>
        <authorList>
            <person name="Dsouza M."/>
            <person name="Menon R."/>
            <person name="Crossette E."/>
            <person name="Bhattarai S.K."/>
            <person name="Schneider J."/>
            <person name="Kim Y.G."/>
            <person name="Reddy S."/>
            <person name="Caballero S."/>
            <person name="Felix C."/>
            <person name="Cornacchione L."/>
            <person name="Hendrickson J."/>
            <person name="Watson A.R."/>
            <person name="Minot S.S."/>
            <person name="Greenfield N."/>
            <person name="Schopf L."/>
            <person name="Szabady R."/>
            <person name="Patarroyo J."/>
            <person name="Smith W."/>
            <person name="Harrison P."/>
            <person name="Kuijper E.J."/>
            <person name="Kelly C.P."/>
            <person name="Olle B."/>
            <person name="Bobilev D."/>
            <person name="Silber J.L."/>
            <person name="Bucci V."/>
            <person name="Roberts B."/>
            <person name="Faith J."/>
            <person name="Norman J.M."/>
        </authorList>
    </citation>
    <scope>NUCLEOTIDE SEQUENCE</scope>
    <source>
        <strain evidence="1">VE303-04</strain>
    </source>
</reference>
<dbReference type="Pfam" id="PF06949">
    <property type="entry name" value="DUF1292"/>
    <property type="match status" value="1"/>
</dbReference>
<organism evidence="1 3">
    <name type="scientific">Clostridium symbiosum</name>
    <name type="common">Bacteroides symbiosus</name>
    <dbReference type="NCBI Taxonomy" id="1512"/>
    <lineage>
        <taxon>Bacteria</taxon>
        <taxon>Bacillati</taxon>
        <taxon>Bacillota</taxon>
        <taxon>Clostridia</taxon>
        <taxon>Lachnospirales</taxon>
        <taxon>Lachnospiraceae</taxon>
        <taxon>Otoolea</taxon>
    </lineage>
</organism>
<dbReference type="RefSeq" id="WP_003498803.1">
    <property type="nucleotide sequence ID" value="NZ_BAABZD010000011.1"/>
</dbReference>
<dbReference type="EMBL" id="JAQLGM010000017">
    <property type="protein sequence ID" value="MDB2000325.1"/>
    <property type="molecule type" value="Genomic_DNA"/>
</dbReference>
<dbReference type="AlphaFoldDB" id="A0AAW6AVC6"/>
<evidence type="ECO:0000313" key="1">
    <source>
        <dbReference type="EMBL" id="MCK0086567.1"/>
    </source>
</evidence>
<accession>A0AAW6AVC6</accession>
<comment type="caution">
    <text evidence="1">The sequence shown here is derived from an EMBL/GenBank/DDBJ whole genome shotgun (WGS) entry which is preliminary data.</text>
</comment>
<reference evidence="2" key="2">
    <citation type="submission" date="2023-01" db="EMBL/GenBank/DDBJ databases">
        <title>Human gut microbiome strain richness.</title>
        <authorList>
            <person name="Chen-Liaw A."/>
        </authorList>
    </citation>
    <scope>NUCLEOTIDE SEQUENCE</scope>
    <source>
        <strain evidence="2">B1_m1001713B170214d0_201011</strain>
    </source>
</reference>
<dbReference type="Proteomes" id="UP001203136">
    <property type="component" value="Unassembled WGS sequence"/>
</dbReference>
<name>A0AAW6AVC6_CLOSY</name>
<dbReference type="EMBL" id="JAINVB010000001">
    <property type="protein sequence ID" value="MCK0086567.1"/>
    <property type="molecule type" value="Genomic_DNA"/>
</dbReference>
<proteinExistence type="predicted"/>
<evidence type="ECO:0000313" key="2">
    <source>
        <dbReference type="EMBL" id="MDB2000325.1"/>
    </source>
</evidence>
<dbReference type="Proteomes" id="UP001300871">
    <property type="component" value="Unassembled WGS sequence"/>
</dbReference>
<protein>
    <submittedName>
        <fullName evidence="1">DUF1292 domain-containing protein</fullName>
    </submittedName>
</protein>